<keyword evidence="4" id="KW-1185">Reference proteome</keyword>
<comment type="function">
    <text evidence="2">One of several proteins that assist in the late maturation steps of the functional core of the 30S ribosomal subunit. Associates with free 30S ribosomal subunits (but not with 30S subunits that are part of 70S ribosomes or polysomes). Required for efficient processing of 16S rRNA. May interact with the 5'-terminal helix region of 16S rRNA.</text>
</comment>
<dbReference type="InterPro" id="IPR023799">
    <property type="entry name" value="RbfA_dom_sf"/>
</dbReference>
<accession>A0A150XXP8</accession>
<proteinExistence type="inferred from homology"/>
<comment type="similarity">
    <text evidence="2">Belongs to the RbfA family.</text>
</comment>
<dbReference type="InterPro" id="IPR015946">
    <property type="entry name" value="KH_dom-like_a/b"/>
</dbReference>
<evidence type="ECO:0000256" key="2">
    <source>
        <dbReference type="HAMAP-Rule" id="MF_00003"/>
    </source>
</evidence>
<dbReference type="PANTHER" id="PTHR33515">
    <property type="entry name" value="RIBOSOME-BINDING FACTOR A, CHLOROPLASTIC-RELATED"/>
    <property type="match status" value="1"/>
</dbReference>
<comment type="subunit">
    <text evidence="2">Monomer. Binds 30S ribosomal subunits, but not 50S ribosomal subunits or 70S ribosomes.</text>
</comment>
<evidence type="ECO:0000313" key="3">
    <source>
        <dbReference type="EMBL" id="KYG83412.1"/>
    </source>
</evidence>
<sequence>MNQSQSKRQLKFSKLIQKEISEIFQKEHSAKFIGSLVTVSDVSMSPDLGLARIYLSIFPVKSSEKIMEEIEAAKSKIRGSLGRRIGKEVRIVPHIAFHSDNTAEEAEKMDQIINKLNIPPTTDIDTEE</sequence>
<name>A0A150XXP8_9BACT</name>
<dbReference type="InterPro" id="IPR000238">
    <property type="entry name" value="RbfA"/>
</dbReference>
<protein>
    <recommendedName>
        <fullName evidence="2">Ribosome-binding factor A</fullName>
    </recommendedName>
</protein>
<evidence type="ECO:0000256" key="1">
    <source>
        <dbReference type="ARBA" id="ARBA00022517"/>
    </source>
</evidence>
<dbReference type="AlphaFoldDB" id="A0A150XXP8"/>
<keyword evidence="1 2" id="KW-0690">Ribosome biogenesis</keyword>
<comment type="subcellular location">
    <subcellularLocation>
        <location evidence="2">Cytoplasm</location>
    </subcellularLocation>
</comment>
<dbReference type="SUPFAM" id="SSF89919">
    <property type="entry name" value="Ribosome-binding factor A, RbfA"/>
    <property type="match status" value="1"/>
</dbReference>
<dbReference type="GO" id="GO:0043024">
    <property type="term" value="F:ribosomal small subunit binding"/>
    <property type="evidence" value="ECO:0007669"/>
    <property type="project" value="TreeGrafter"/>
</dbReference>
<dbReference type="STRING" id="296218.AWN68_01000"/>
<dbReference type="NCBIfam" id="TIGR00082">
    <property type="entry name" value="rbfA"/>
    <property type="match status" value="1"/>
</dbReference>
<dbReference type="GO" id="GO:0005829">
    <property type="term" value="C:cytosol"/>
    <property type="evidence" value="ECO:0007669"/>
    <property type="project" value="TreeGrafter"/>
</dbReference>
<organism evidence="3 4">
    <name type="scientific">Roseivirga echinicomitans</name>
    <dbReference type="NCBI Taxonomy" id="296218"/>
    <lineage>
        <taxon>Bacteria</taxon>
        <taxon>Pseudomonadati</taxon>
        <taxon>Bacteroidota</taxon>
        <taxon>Cytophagia</taxon>
        <taxon>Cytophagales</taxon>
        <taxon>Roseivirgaceae</taxon>
        <taxon>Roseivirga</taxon>
    </lineage>
</organism>
<dbReference type="GO" id="GO:0030490">
    <property type="term" value="P:maturation of SSU-rRNA"/>
    <property type="evidence" value="ECO:0007669"/>
    <property type="project" value="UniProtKB-UniRule"/>
</dbReference>
<reference evidence="3 4" key="1">
    <citation type="submission" date="2016-01" db="EMBL/GenBank/DDBJ databases">
        <title>Genome sequencing of Roseivirga echinicomitans KMM 6058.</title>
        <authorList>
            <person name="Selvaratnam C."/>
            <person name="Thevarajoo S."/>
            <person name="Goh K.M."/>
            <person name="Ee R."/>
            <person name="Chan K.-G."/>
            <person name="Chong C.S."/>
        </authorList>
    </citation>
    <scope>NUCLEOTIDE SEQUENCE [LARGE SCALE GENOMIC DNA]</scope>
    <source>
        <strain evidence="3 4">KMM 6058</strain>
    </source>
</reference>
<dbReference type="Gene3D" id="3.30.300.20">
    <property type="match status" value="1"/>
</dbReference>
<dbReference type="EMBL" id="LRDB01000001">
    <property type="protein sequence ID" value="KYG83412.1"/>
    <property type="molecule type" value="Genomic_DNA"/>
</dbReference>
<dbReference type="RefSeq" id="WP_068410186.1">
    <property type="nucleotide sequence ID" value="NZ_LRDB01000001.1"/>
</dbReference>
<dbReference type="OrthoDB" id="9811910at2"/>
<dbReference type="Pfam" id="PF02033">
    <property type="entry name" value="RBFA"/>
    <property type="match status" value="1"/>
</dbReference>
<dbReference type="Proteomes" id="UP000075615">
    <property type="component" value="Unassembled WGS sequence"/>
</dbReference>
<evidence type="ECO:0000313" key="4">
    <source>
        <dbReference type="Proteomes" id="UP000075615"/>
    </source>
</evidence>
<dbReference type="HAMAP" id="MF_00003">
    <property type="entry name" value="RbfA"/>
    <property type="match status" value="1"/>
</dbReference>
<keyword evidence="2" id="KW-0963">Cytoplasm</keyword>
<gene>
    <name evidence="2" type="primary">rbfA</name>
    <name evidence="3" type="ORF">AWN68_01000</name>
</gene>
<dbReference type="PANTHER" id="PTHR33515:SF1">
    <property type="entry name" value="RIBOSOME-BINDING FACTOR A, CHLOROPLASTIC-RELATED"/>
    <property type="match status" value="1"/>
</dbReference>
<comment type="caution">
    <text evidence="3">The sequence shown here is derived from an EMBL/GenBank/DDBJ whole genome shotgun (WGS) entry which is preliminary data.</text>
</comment>